<sequence length="80" mass="8761">MAATRSGRRAGAVRGLPSQWQPGVELGRMARTVPGDTPRGWGWRAGSPRAAQRDRTAMRVGEYVFYACSPVRVIYAARQA</sequence>
<proteinExistence type="predicted"/>
<name>A0ABP6D4S6_9ACTN</name>
<evidence type="ECO:0000313" key="2">
    <source>
        <dbReference type="Proteomes" id="UP001500151"/>
    </source>
</evidence>
<dbReference type="EMBL" id="BAAASJ010000027">
    <property type="protein sequence ID" value="GAA2632753.1"/>
    <property type="molecule type" value="Genomic_DNA"/>
</dbReference>
<comment type="caution">
    <text evidence="1">The sequence shown here is derived from an EMBL/GenBank/DDBJ whole genome shotgun (WGS) entry which is preliminary data.</text>
</comment>
<accession>A0ABP6D4S6</accession>
<organism evidence="1 2">
    <name type="scientific">Streptomyces vastus</name>
    <dbReference type="NCBI Taxonomy" id="285451"/>
    <lineage>
        <taxon>Bacteria</taxon>
        <taxon>Bacillati</taxon>
        <taxon>Actinomycetota</taxon>
        <taxon>Actinomycetes</taxon>
        <taxon>Kitasatosporales</taxon>
        <taxon>Streptomycetaceae</taxon>
        <taxon>Streptomyces</taxon>
    </lineage>
</organism>
<evidence type="ECO:0000313" key="1">
    <source>
        <dbReference type="EMBL" id="GAA2632753.1"/>
    </source>
</evidence>
<gene>
    <name evidence="1" type="ORF">GCM10010307_26460</name>
</gene>
<protein>
    <submittedName>
        <fullName evidence="1">Uncharacterized protein</fullName>
    </submittedName>
</protein>
<dbReference type="Proteomes" id="UP001500151">
    <property type="component" value="Unassembled WGS sequence"/>
</dbReference>
<keyword evidence="2" id="KW-1185">Reference proteome</keyword>
<reference evidence="2" key="1">
    <citation type="journal article" date="2019" name="Int. J. Syst. Evol. Microbiol.">
        <title>The Global Catalogue of Microorganisms (GCM) 10K type strain sequencing project: providing services to taxonomists for standard genome sequencing and annotation.</title>
        <authorList>
            <consortium name="The Broad Institute Genomics Platform"/>
            <consortium name="The Broad Institute Genome Sequencing Center for Infectious Disease"/>
            <person name="Wu L."/>
            <person name="Ma J."/>
        </authorList>
    </citation>
    <scope>NUCLEOTIDE SEQUENCE [LARGE SCALE GENOMIC DNA]</scope>
    <source>
        <strain evidence="2">JCM 4524</strain>
    </source>
</reference>